<evidence type="ECO:0000313" key="2">
    <source>
        <dbReference type="EMBL" id="KAK8533091.1"/>
    </source>
</evidence>
<comment type="caution">
    <text evidence="2">The sequence shown here is derived from an EMBL/GenBank/DDBJ whole genome shotgun (WGS) entry which is preliminary data.</text>
</comment>
<gene>
    <name evidence="2" type="ORF">V6N12_076372</name>
</gene>
<organism evidence="2 3">
    <name type="scientific">Hibiscus sabdariffa</name>
    <name type="common">roselle</name>
    <dbReference type="NCBI Taxonomy" id="183260"/>
    <lineage>
        <taxon>Eukaryota</taxon>
        <taxon>Viridiplantae</taxon>
        <taxon>Streptophyta</taxon>
        <taxon>Embryophyta</taxon>
        <taxon>Tracheophyta</taxon>
        <taxon>Spermatophyta</taxon>
        <taxon>Magnoliopsida</taxon>
        <taxon>eudicotyledons</taxon>
        <taxon>Gunneridae</taxon>
        <taxon>Pentapetalae</taxon>
        <taxon>rosids</taxon>
        <taxon>malvids</taxon>
        <taxon>Malvales</taxon>
        <taxon>Malvaceae</taxon>
        <taxon>Malvoideae</taxon>
        <taxon>Hibiscus</taxon>
    </lineage>
</organism>
<name>A0ABR2D9L2_9ROSI</name>
<protein>
    <submittedName>
        <fullName evidence="2">Uncharacterized protein</fullName>
    </submittedName>
</protein>
<proteinExistence type="predicted"/>
<keyword evidence="3" id="KW-1185">Reference proteome</keyword>
<evidence type="ECO:0000313" key="3">
    <source>
        <dbReference type="Proteomes" id="UP001472677"/>
    </source>
</evidence>
<reference evidence="2 3" key="1">
    <citation type="journal article" date="2024" name="G3 (Bethesda)">
        <title>Genome assembly of Hibiscus sabdariffa L. provides insights into metabolisms of medicinal natural products.</title>
        <authorList>
            <person name="Kim T."/>
        </authorList>
    </citation>
    <scope>NUCLEOTIDE SEQUENCE [LARGE SCALE GENOMIC DNA]</scope>
    <source>
        <strain evidence="2">TK-2024</strain>
        <tissue evidence="2">Old leaves</tissue>
    </source>
</reference>
<dbReference type="EMBL" id="JBBPBM010000033">
    <property type="protein sequence ID" value="KAK8533091.1"/>
    <property type="molecule type" value="Genomic_DNA"/>
</dbReference>
<feature type="compositionally biased region" description="Basic and acidic residues" evidence="1">
    <location>
        <begin position="213"/>
        <end position="225"/>
    </location>
</feature>
<evidence type="ECO:0000256" key="1">
    <source>
        <dbReference type="SAM" id="MobiDB-lite"/>
    </source>
</evidence>
<dbReference type="Proteomes" id="UP001472677">
    <property type="component" value="Unassembled WGS sequence"/>
</dbReference>
<sequence>MSHACIPSEICILLQSVEAVRDGLVLSHGFGSKEPRVGAGLSGDGDQYGLWMMVAPRRSIGHRTVDGVKDKISQGSTKTEFKITVLDMVNDGLRELPEVVPELRAKVVDMVMHVDSVQEPTSPKTKEVEVNVDGSNPCMIPSQGAAIDAEVVGGSAPIVVVSLGEGKDLQFHSNLTKTKVGAHSAVNILDSNKLRNVVYSKKDERGSGGPIRPSKENHKRGLELR</sequence>
<accession>A0ABR2D9L2</accession>
<feature type="region of interest" description="Disordered" evidence="1">
    <location>
        <begin position="200"/>
        <end position="225"/>
    </location>
</feature>